<evidence type="ECO:0000256" key="2">
    <source>
        <dbReference type="ARBA" id="ARBA00012925"/>
    </source>
</evidence>
<evidence type="ECO:0000256" key="4">
    <source>
        <dbReference type="ARBA" id="ARBA00022833"/>
    </source>
</evidence>
<comment type="similarity">
    <text evidence="1">Belongs to the alpha-carbonic anhydrase family.</text>
</comment>
<name>A0A9W6CRU1_XANFL</name>
<dbReference type="PANTHER" id="PTHR18952">
    <property type="entry name" value="CARBONIC ANHYDRASE"/>
    <property type="match status" value="1"/>
</dbReference>
<keyword evidence="4" id="KW-0862">Zinc</keyword>
<dbReference type="InterPro" id="IPR041891">
    <property type="entry name" value="Alpha_CA_prokaryot-like"/>
</dbReference>
<evidence type="ECO:0000313" key="9">
    <source>
        <dbReference type="EMBL" id="GLI24575.1"/>
    </source>
</evidence>
<gene>
    <name evidence="10" type="ORF">GGQ86_004242</name>
    <name evidence="9" type="ORF">XFLAVUS301_42490</name>
</gene>
<dbReference type="PANTHER" id="PTHR18952:SF265">
    <property type="entry name" value="CARBONIC ANHYDRASE"/>
    <property type="match status" value="1"/>
</dbReference>
<reference evidence="9" key="1">
    <citation type="submission" date="2022-12" db="EMBL/GenBank/DDBJ databases">
        <title>Reference genome sequencing for broad-spectrum identification of bacterial and archaeal isolates by mass spectrometry.</title>
        <authorList>
            <person name="Sekiguchi Y."/>
            <person name="Tourlousse D.M."/>
        </authorList>
    </citation>
    <scope>NUCLEOTIDE SEQUENCE</scope>
    <source>
        <strain evidence="9">301</strain>
    </source>
</reference>
<accession>A0A9W6CRU1</accession>
<dbReference type="EC" id="4.2.1.1" evidence="2"/>
<dbReference type="SMART" id="SM01057">
    <property type="entry name" value="Carb_anhydrase"/>
    <property type="match status" value="1"/>
</dbReference>
<dbReference type="EMBL" id="JAVDPY010000008">
    <property type="protein sequence ID" value="MDR6335746.1"/>
    <property type="molecule type" value="Genomic_DNA"/>
</dbReference>
<dbReference type="Proteomes" id="UP001245370">
    <property type="component" value="Unassembled WGS sequence"/>
</dbReference>
<dbReference type="RefSeq" id="WP_281809342.1">
    <property type="nucleotide sequence ID" value="NZ_BSDO01000008.1"/>
</dbReference>
<keyword evidence="5 10" id="KW-0456">Lyase</keyword>
<reference evidence="10 12" key="2">
    <citation type="submission" date="2023-07" db="EMBL/GenBank/DDBJ databases">
        <title>Genomic Encyclopedia of Type Strains, Phase IV (KMG-IV): sequencing the most valuable type-strain genomes for metagenomic binning, comparative biology and taxonomic classification.</title>
        <authorList>
            <person name="Goeker M."/>
        </authorList>
    </citation>
    <scope>NUCLEOTIDE SEQUENCE [LARGE SCALE GENOMIC DNA]</scope>
    <source>
        <strain evidence="10 12">DSM 338</strain>
    </source>
</reference>
<proteinExistence type="inferred from homology"/>
<protein>
    <recommendedName>
        <fullName evidence="2">carbonic anhydrase</fullName>
        <ecNumber evidence="2">4.2.1.1</ecNumber>
    </recommendedName>
</protein>
<feature type="signal peptide" evidence="7">
    <location>
        <begin position="1"/>
        <end position="24"/>
    </location>
</feature>
<dbReference type="AlphaFoldDB" id="A0A9W6CRU1"/>
<evidence type="ECO:0000256" key="1">
    <source>
        <dbReference type="ARBA" id="ARBA00010718"/>
    </source>
</evidence>
<evidence type="ECO:0000256" key="5">
    <source>
        <dbReference type="ARBA" id="ARBA00023239"/>
    </source>
</evidence>
<dbReference type="Pfam" id="PF00194">
    <property type="entry name" value="Carb_anhydrase"/>
    <property type="match status" value="1"/>
</dbReference>
<dbReference type="InterPro" id="IPR036398">
    <property type="entry name" value="CA_dom_sf"/>
</dbReference>
<sequence>MTMNRRTLLAGLVACPVCASAARASEGAHWTYEGHGGPQEWGSLEKGFSACSVGTQQSPINLEGAVKAESAGPVLAWKPFAYKVVNNGHTIQADVTGDGGTATMGGKTYALKQFHFHAPSEHAIDGKRTAMEAHFVHAAPEGGLLVAGVFMVPGAANAAFSSLMAAAPRKVGDKTLAAPLDPAGFLPSARGTYRYEGSLTTPPCSEIVDWNVFGAPIEVAQADIDAFRAIFPMNARPLQAVNRRFLLRLN</sequence>
<dbReference type="InterPro" id="IPR023561">
    <property type="entry name" value="Carbonic_anhydrase_a-class"/>
</dbReference>
<feature type="domain" description="Alpha-carbonic anhydrase" evidence="8">
    <location>
        <begin position="28"/>
        <end position="250"/>
    </location>
</feature>
<dbReference type="SUPFAM" id="SSF51069">
    <property type="entry name" value="Carbonic anhydrase"/>
    <property type="match status" value="1"/>
</dbReference>
<comment type="caution">
    <text evidence="9">The sequence shown here is derived from an EMBL/GenBank/DDBJ whole genome shotgun (WGS) entry which is preliminary data.</text>
</comment>
<evidence type="ECO:0000259" key="8">
    <source>
        <dbReference type="PROSITE" id="PS51144"/>
    </source>
</evidence>
<comment type="catalytic activity">
    <reaction evidence="6">
        <text>hydrogencarbonate + H(+) = CO2 + H2O</text>
        <dbReference type="Rhea" id="RHEA:10748"/>
        <dbReference type="ChEBI" id="CHEBI:15377"/>
        <dbReference type="ChEBI" id="CHEBI:15378"/>
        <dbReference type="ChEBI" id="CHEBI:16526"/>
        <dbReference type="ChEBI" id="CHEBI:17544"/>
        <dbReference type="EC" id="4.2.1.1"/>
    </reaction>
</comment>
<dbReference type="EMBL" id="BSDO01000008">
    <property type="protein sequence ID" value="GLI24575.1"/>
    <property type="molecule type" value="Genomic_DNA"/>
</dbReference>
<dbReference type="PROSITE" id="PS51144">
    <property type="entry name" value="ALPHA_CA_2"/>
    <property type="match status" value="1"/>
</dbReference>
<organism evidence="9 11">
    <name type="scientific">Xanthobacter flavus</name>
    <dbReference type="NCBI Taxonomy" id="281"/>
    <lineage>
        <taxon>Bacteria</taxon>
        <taxon>Pseudomonadati</taxon>
        <taxon>Pseudomonadota</taxon>
        <taxon>Alphaproteobacteria</taxon>
        <taxon>Hyphomicrobiales</taxon>
        <taxon>Xanthobacteraceae</taxon>
        <taxon>Xanthobacter</taxon>
    </lineage>
</organism>
<keyword evidence="3" id="KW-0479">Metal-binding</keyword>
<dbReference type="Gene3D" id="3.10.200.10">
    <property type="entry name" value="Alpha carbonic anhydrase"/>
    <property type="match status" value="1"/>
</dbReference>
<evidence type="ECO:0000256" key="6">
    <source>
        <dbReference type="ARBA" id="ARBA00048348"/>
    </source>
</evidence>
<dbReference type="GO" id="GO:0008270">
    <property type="term" value="F:zinc ion binding"/>
    <property type="evidence" value="ECO:0007669"/>
    <property type="project" value="InterPro"/>
</dbReference>
<keyword evidence="12" id="KW-1185">Reference proteome</keyword>
<evidence type="ECO:0000313" key="12">
    <source>
        <dbReference type="Proteomes" id="UP001245370"/>
    </source>
</evidence>
<dbReference type="CDD" id="cd03124">
    <property type="entry name" value="alpha_CA_prokaryotic_like"/>
    <property type="match status" value="1"/>
</dbReference>
<feature type="chain" id="PRO_5040782733" description="carbonic anhydrase" evidence="7">
    <location>
        <begin position="25"/>
        <end position="250"/>
    </location>
</feature>
<dbReference type="GeneID" id="95765025"/>
<keyword evidence="7" id="KW-0732">Signal</keyword>
<evidence type="ECO:0000256" key="7">
    <source>
        <dbReference type="SAM" id="SignalP"/>
    </source>
</evidence>
<dbReference type="GO" id="GO:0004089">
    <property type="term" value="F:carbonate dehydratase activity"/>
    <property type="evidence" value="ECO:0007669"/>
    <property type="project" value="UniProtKB-EC"/>
</dbReference>
<evidence type="ECO:0000313" key="10">
    <source>
        <dbReference type="EMBL" id="MDR6335746.1"/>
    </source>
</evidence>
<dbReference type="InterPro" id="IPR001148">
    <property type="entry name" value="CA_dom"/>
</dbReference>
<evidence type="ECO:0000256" key="3">
    <source>
        <dbReference type="ARBA" id="ARBA00022723"/>
    </source>
</evidence>
<evidence type="ECO:0000313" key="11">
    <source>
        <dbReference type="Proteomes" id="UP001144397"/>
    </source>
</evidence>
<dbReference type="Proteomes" id="UP001144397">
    <property type="component" value="Unassembled WGS sequence"/>
</dbReference>